<evidence type="ECO:0000256" key="2">
    <source>
        <dbReference type="ARBA" id="ARBA00008053"/>
    </source>
</evidence>
<comment type="caution">
    <text evidence="7">The sequence shown here is derived from an EMBL/GenBank/DDBJ whole genome shotgun (WGS) entry which is preliminary data.</text>
</comment>
<name>A0A9Q2HDN9_9STAP</name>
<dbReference type="Proteomes" id="UP000579136">
    <property type="component" value="Unassembled WGS sequence"/>
</dbReference>
<sequence length="376" mass="43199">MSVTTIIVTTVVGALIGGITNTIAIKMLFHPYEAKYLFGKRIPLTPGVVPMRRKEASKKLGNIITEYLLTPDVFVEKLKSKESEKFIDLFIDKQIEIIEKENISISDLLNKVSPNLRHKILEFLYYEIDTKVKNSSDELMFRTIESLLPEDAKEKLDNEVSTLHLTLNERIISYLTSDKGYNDIYTMIDDFIENRGKLERAIKYVVPKDTLATRVQGELVQLLGNEDMKNIERDFILREYESLIKQTPSSYISSIDQEKITSRASSIFKQKINVEELLDRPIHLLNKNLFDSLKSSGKIRLRENIIHYLGKHIPGIVQNLHLAEVITRQIDSFDIEKLEFLVFEVARNELKMIMLLGYVLGGFVGFIQGIVVPYIV</sequence>
<dbReference type="Pfam" id="PF04286">
    <property type="entry name" value="DUF445"/>
    <property type="match status" value="1"/>
</dbReference>
<dbReference type="GO" id="GO:0012505">
    <property type="term" value="C:endomembrane system"/>
    <property type="evidence" value="ECO:0007669"/>
    <property type="project" value="UniProtKB-SubCell"/>
</dbReference>
<reference evidence="7 8" key="1">
    <citation type="submission" date="2020-08" db="EMBL/GenBank/DDBJ databases">
        <title>Genomic Encyclopedia of Type Strains, Phase IV (KMG-IV): sequencing the most valuable type-strain genomes for metagenomic binning, comparative biology and taxonomic classification.</title>
        <authorList>
            <person name="Goeker M."/>
        </authorList>
    </citation>
    <scope>NUCLEOTIDE SEQUENCE [LARGE SCALE GENOMIC DNA]</scope>
    <source>
        <strain evidence="7 8">DSM 19163</strain>
    </source>
</reference>
<dbReference type="RefSeq" id="WP_183672590.1">
    <property type="nucleotide sequence ID" value="NZ_CBCRYX010000011.1"/>
</dbReference>
<protein>
    <submittedName>
        <fullName evidence="7">Uncharacterized membrane protein YheB (UPF0754 family)</fullName>
    </submittedName>
</protein>
<keyword evidence="5 6" id="KW-0472">Membrane</keyword>
<evidence type="ECO:0000256" key="3">
    <source>
        <dbReference type="ARBA" id="ARBA00022692"/>
    </source>
</evidence>
<evidence type="ECO:0000256" key="4">
    <source>
        <dbReference type="ARBA" id="ARBA00022989"/>
    </source>
</evidence>
<keyword evidence="8" id="KW-1185">Reference proteome</keyword>
<evidence type="ECO:0000256" key="5">
    <source>
        <dbReference type="ARBA" id="ARBA00023136"/>
    </source>
</evidence>
<proteinExistence type="inferred from homology"/>
<comment type="subcellular location">
    <subcellularLocation>
        <location evidence="1">Endomembrane system</location>
    </subcellularLocation>
</comment>
<evidence type="ECO:0000256" key="6">
    <source>
        <dbReference type="SAM" id="Phobius"/>
    </source>
</evidence>
<dbReference type="InterPro" id="IPR007383">
    <property type="entry name" value="DUF445"/>
</dbReference>
<dbReference type="AlphaFoldDB" id="A0A9Q2HDN9"/>
<feature type="transmembrane region" description="Helical" evidence="6">
    <location>
        <begin position="6"/>
        <end position="29"/>
    </location>
</feature>
<evidence type="ECO:0000313" key="8">
    <source>
        <dbReference type="Proteomes" id="UP000579136"/>
    </source>
</evidence>
<organism evidence="7 8">
    <name type="scientific">Nosocomiicoccus ampullae</name>
    <dbReference type="NCBI Taxonomy" id="489910"/>
    <lineage>
        <taxon>Bacteria</taxon>
        <taxon>Bacillati</taxon>
        <taxon>Bacillota</taxon>
        <taxon>Bacilli</taxon>
        <taxon>Bacillales</taxon>
        <taxon>Staphylococcaceae</taxon>
        <taxon>Nosocomiicoccus</taxon>
    </lineage>
</organism>
<accession>A0A9Q2HDN9</accession>
<dbReference type="EMBL" id="JACHHF010000001">
    <property type="protein sequence ID" value="MBB5175153.1"/>
    <property type="molecule type" value="Genomic_DNA"/>
</dbReference>
<dbReference type="PANTHER" id="PTHR35791">
    <property type="entry name" value="UPF0754 MEMBRANE PROTEIN YHEB"/>
    <property type="match status" value="1"/>
</dbReference>
<keyword evidence="4 6" id="KW-1133">Transmembrane helix</keyword>
<evidence type="ECO:0000313" key="7">
    <source>
        <dbReference type="EMBL" id="MBB5175153.1"/>
    </source>
</evidence>
<feature type="transmembrane region" description="Helical" evidence="6">
    <location>
        <begin position="355"/>
        <end position="375"/>
    </location>
</feature>
<dbReference type="PANTHER" id="PTHR35791:SF1">
    <property type="entry name" value="UPF0754 MEMBRANE PROTEIN YHEB"/>
    <property type="match status" value="1"/>
</dbReference>
<evidence type="ECO:0000256" key="1">
    <source>
        <dbReference type="ARBA" id="ARBA00004308"/>
    </source>
</evidence>
<keyword evidence="3 6" id="KW-0812">Transmembrane</keyword>
<comment type="similarity">
    <text evidence="2">Belongs to the UPF0754 family.</text>
</comment>
<gene>
    <name evidence="7" type="ORF">HNQ45_000011</name>
</gene>